<dbReference type="Gene3D" id="3.40.47.10">
    <property type="match status" value="1"/>
</dbReference>
<evidence type="ECO:0000313" key="3">
    <source>
        <dbReference type="Proteomes" id="UP001276659"/>
    </source>
</evidence>
<organism evidence="2 3">
    <name type="scientific">Lepraria neglecta</name>
    <dbReference type="NCBI Taxonomy" id="209136"/>
    <lineage>
        <taxon>Eukaryota</taxon>
        <taxon>Fungi</taxon>
        <taxon>Dikarya</taxon>
        <taxon>Ascomycota</taxon>
        <taxon>Pezizomycotina</taxon>
        <taxon>Lecanoromycetes</taxon>
        <taxon>OSLEUM clade</taxon>
        <taxon>Lecanoromycetidae</taxon>
        <taxon>Lecanorales</taxon>
        <taxon>Lecanorineae</taxon>
        <taxon>Stereocaulaceae</taxon>
        <taxon>Lepraria</taxon>
    </lineage>
</organism>
<dbReference type="GO" id="GO:0006633">
    <property type="term" value="P:fatty acid biosynthetic process"/>
    <property type="evidence" value="ECO:0007669"/>
    <property type="project" value="TreeGrafter"/>
</dbReference>
<reference evidence="2" key="1">
    <citation type="submission" date="2022-11" db="EMBL/GenBank/DDBJ databases">
        <title>Chromosomal genome sequence assembly and mating type (MAT) locus characterization of the leprose asexual lichenized fungus Lepraria neglecta (Nyl.) Erichsen.</title>
        <authorList>
            <person name="Allen J.L."/>
            <person name="Pfeffer B."/>
        </authorList>
    </citation>
    <scope>NUCLEOTIDE SEQUENCE</scope>
    <source>
        <strain evidence="2">Allen 5258</strain>
    </source>
</reference>
<dbReference type="EMBL" id="JASNWA010000003">
    <property type="protein sequence ID" value="KAK3178718.1"/>
    <property type="molecule type" value="Genomic_DNA"/>
</dbReference>
<dbReference type="AlphaFoldDB" id="A0AAD9ZIT9"/>
<sequence length="110" mass="12359">MSVPSILEGENEPVAIVGMGCRWAGGVKDAPGLWQLLRSKRDGWREFDEPHFPAKGFYHANQDRPGSVRTRGGFLVDEDARLFDHAFFGIMGREVETMDPSQRKLLEVGK</sequence>
<dbReference type="SUPFAM" id="SSF53901">
    <property type="entry name" value="Thiolase-like"/>
    <property type="match status" value="1"/>
</dbReference>
<dbReference type="InterPro" id="IPR016039">
    <property type="entry name" value="Thiolase-like"/>
</dbReference>
<dbReference type="GO" id="GO:0044550">
    <property type="term" value="P:secondary metabolite biosynthetic process"/>
    <property type="evidence" value="ECO:0007669"/>
    <property type="project" value="TreeGrafter"/>
</dbReference>
<name>A0AAD9ZIT9_9LECA</name>
<dbReference type="Pfam" id="PF00109">
    <property type="entry name" value="ketoacyl-synt"/>
    <property type="match status" value="1"/>
</dbReference>
<dbReference type="GO" id="GO:0004312">
    <property type="term" value="F:fatty acid synthase activity"/>
    <property type="evidence" value="ECO:0007669"/>
    <property type="project" value="TreeGrafter"/>
</dbReference>
<dbReference type="InterPro" id="IPR050091">
    <property type="entry name" value="PKS_NRPS_Biosynth_Enz"/>
</dbReference>
<evidence type="ECO:0000259" key="1">
    <source>
        <dbReference type="Pfam" id="PF00109"/>
    </source>
</evidence>
<protein>
    <submittedName>
        <fullName evidence="2">Suppressor of los1-1</fullName>
    </submittedName>
</protein>
<dbReference type="InterPro" id="IPR014030">
    <property type="entry name" value="Ketoacyl_synth_N"/>
</dbReference>
<keyword evidence="3" id="KW-1185">Reference proteome</keyword>
<dbReference type="PANTHER" id="PTHR43775:SF50">
    <property type="entry name" value="HIGHLY REDUCING POLYKETIDE SYNTHASE SRDA"/>
    <property type="match status" value="1"/>
</dbReference>
<dbReference type="Proteomes" id="UP001276659">
    <property type="component" value="Unassembled WGS sequence"/>
</dbReference>
<feature type="domain" description="Beta-ketoacyl synthase-like N-terminal" evidence="1">
    <location>
        <begin position="12"/>
        <end position="109"/>
    </location>
</feature>
<gene>
    <name evidence="2" type="primary">SOL1</name>
    <name evidence="2" type="ORF">OEA41_000855</name>
</gene>
<accession>A0AAD9ZIT9</accession>
<evidence type="ECO:0000313" key="2">
    <source>
        <dbReference type="EMBL" id="KAK3178718.1"/>
    </source>
</evidence>
<dbReference type="PANTHER" id="PTHR43775">
    <property type="entry name" value="FATTY ACID SYNTHASE"/>
    <property type="match status" value="1"/>
</dbReference>
<comment type="caution">
    <text evidence="2">The sequence shown here is derived from an EMBL/GenBank/DDBJ whole genome shotgun (WGS) entry which is preliminary data.</text>
</comment>
<proteinExistence type="predicted"/>